<keyword evidence="4" id="KW-1185">Reference proteome</keyword>
<dbReference type="SUPFAM" id="SSF49785">
    <property type="entry name" value="Galactose-binding domain-like"/>
    <property type="match status" value="2"/>
</dbReference>
<protein>
    <submittedName>
        <fullName evidence="3">Phage tail protein</fullName>
    </submittedName>
</protein>
<comment type="caution">
    <text evidence="3">The sequence shown here is derived from an EMBL/GenBank/DDBJ whole genome shotgun (WGS) entry which is preliminary data.</text>
</comment>
<evidence type="ECO:0000259" key="2">
    <source>
        <dbReference type="Pfam" id="PF02018"/>
    </source>
</evidence>
<evidence type="ECO:0000256" key="1">
    <source>
        <dbReference type="ARBA" id="ARBA00022801"/>
    </source>
</evidence>
<evidence type="ECO:0000313" key="3">
    <source>
        <dbReference type="EMBL" id="MCK8779094.1"/>
    </source>
</evidence>
<dbReference type="Pfam" id="PF02018">
    <property type="entry name" value="CBM_4_9"/>
    <property type="match status" value="1"/>
</dbReference>
<keyword evidence="1" id="KW-0378">Hydrolase</keyword>
<dbReference type="Gene3D" id="2.60.120.260">
    <property type="entry name" value="Galactose-binding domain-like"/>
    <property type="match status" value="2"/>
</dbReference>
<sequence>MAIFTAVASAITAVSTFIGGLGTIGTFLLKTAVGVGVSLLGQALAGKPSASQNFAINSTIQGGGDLPRSFILGRYATAGSLVWVNTWGQDNDTPNAYLTQVIALSDLPVGGLEEFWCNGEKITLGGNTMLGLAATGAFADNLWIKFYDGTQTAADTLLTTYASNANRQWNSNRIGRGVAYVVVTALVSANKFSGIPSFKFVVDGLKLYDPSRDSTVGGVGSHRASNPATWGGDGDHLPAVQLYNLLRGITYEGEWFYGLQNLPAARLPVAHWIQQIAKCRAPIEGADGPEPTYRSAGEIQVDAPLTTALEAILTSCQGKISEVGGVYRLLCGAPDAPVISFSDDDILSTEEQTFTPFLGLADTINGISATYPSPADGWVPKTAPPLYRSDLETLDGGRRLMADVPLDFVPYAEQVQRLMKSALEEARRFRRHTLVLPPRFWAYATPGTVFAWTSVRNGYANKLMIIDGVADRANLDVMVDIREVDPADYDWNSDLEFHPPVDGAVGVIRPAPQPMYGWEVEPAEFRDAAGNARRPSILVRCSSQQKDVAKVWVKVRLKATAAVVFDSDETPYASPYEWILNGQFLPNTVYQVAGKFVPFSQRETLWSSWIDVTTPNILIAAEDVLDNAITAAKIADAAVTAAKIMNEAVTSLKLAEKAVTTAKLAVAAVTAEVIATGAVIADKIGTGAVTAAKIADGAIAATKFASGIEPVTIVSSGPLPTQKSTSTIFYGGQLYQWGGTSYAPIEAEVGPGTITQTEIANGAITTPKLVTNAITSDKLATNSVIAGKIAAGAVSADQIAANAVTTEKLAAGAVSADKIAANSITSKQLVVTDFSNVLLNGDFSQGIDGWSANHPEFTSVGPEPANRPVGSSVRFTSPTATCTLLKTDALAANPGDQYYYEAWVYNQSGFSSTWRLYAQCTDSTETAYAYPIAIDVPKTGSGWQKITSSLTVPPTVSNGNMVAKIRFGIECRNPDASGLYAAGQLFVRRKNNSELIVDGAIIASKLAVDSVTAAAIKAGTITATEIASGAVTAAKIAASAVTADKIAANSVGADKIAANSITAKQLVLTDFSNVVLNGDFSQGLDGWVSNAPTYVSTGTEPANRPVTYSAAFNSPAGTINLLGTEFVPVNAGDEYYFEAWVYNQGGATCTWRLYAQCTDSTQTGYAYPVAIDFPKTGGSWQKISGSLKVPATIGSGNQIVRAKFGIECRSPSPGYTYLLGKLFVRRKNGAELIVDGSITADKLAVNSLTAISANFGNASVTGVISSTNGKMQLDFNNGNIIINS</sequence>
<accession>A0ABT0IMP8</accession>
<name>A0ABT0IMP8_9HYPH</name>
<dbReference type="InterPro" id="IPR008979">
    <property type="entry name" value="Galactose-bd-like_sf"/>
</dbReference>
<dbReference type="RefSeq" id="WP_248681905.1">
    <property type="nucleotide sequence ID" value="NZ_JALPRY010000004.1"/>
</dbReference>
<dbReference type="EMBL" id="JALPRY010000004">
    <property type="protein sequence ID" value="MCK8779094.1"/>
    <property type="molecule type" value="Genomic_DNA"/>
</dbReference>
<feature type="domain" description="CBM-cenC" evidence="2">
    <location>
        <begin position="1072"/>
        <end position="1193"/>
    </location>
</feature>
<organism evidence="3 4">
    <name type="scientific">Neorhizobium turbinariae</name>
    <dbReference type="NCBI Taxonomy" id="2937795"/>
    <lineage>
        <taxon>Bacteria</taxon>
        <taxon>Pseudomonadati</taxon>
        <taxon>Pseudomonadota</taxon>
        <taxon>Alphaproteobacteria</taxon>
        <taxon>Hyphomicrobiales</taxon>
        <taxon>Rhizobiaceae</taxon>
        <taxon>Rhizobium/Agrobacterium group</taxon>
        <taxon>Neorhizobium</taxon>
    </lineage>
</organism>
<reference evidence="3 4" key="1">
    <citation type="submission" date="2022-04" db="EMBL/GenBank/DDBJ databases">
        <title>Rhizobium coralii sp. nov., isolated from coral Turbinaria peltata.</title>
        <authorList>
            <person name="Sun H."/>
        </authorList>
    </citation>
    <scope>NUCLEOTIDE SEQUENCE [LARGE SCALE GENOMIC DNA]</scope>
    <source>
        <strain evidence="3 4">NTR19</strain>
    </source>
</reference>
<evidence type="ECO:0000313" key="4">
    <source>
        <dbReference type="Proteomes" id="UP001202827"/>
    </source>
</evidence>
<dbReference type="InterPro" id="IPR003305">
    <property type="entry name" value="CenC_carb-bd"/>
</dbReference>
<proteinExistence type="predicted"/>
<dbReference type="Proteomes" id="UP001202827">
    <property type="component" value="Unassembled WGS sequence"/>
</dbReference>
<gene>
    <name evidence="3" type="ORF">M0654_03750</name>
</gene>